<proteinExistence type="predicted"/>
<dbReference type="Proteomes" id="UP000245081">
    <property type="component" value="Unassembled WGS sequence"/>
</dbReference>
<evidence type="ECO:0000313" key="2">
    <source>
        <dbReference type="Proteomes" id="UP000245081"/>
    </source>
</evidence>
<sequence length="479" mass="52965">MGSKIIVCLRRQNVTAGVWRRNRLITLEHFEHSEIGHENFARWLGRFSGATCHLLIDSPDESLKLETLPHVLGIGRSAMVRRKLDQFQPSHVYKAALCMGRESEGRRDDRYLFTALTQEALLHPWLDIVERSAHPLSGIAQMPVACHRLARILSLSTENLLLITRHQHSLRQNHFVKGALSMSRTVNATSDAPHHLVGETEKALLYLLNAQTAGTSAPLQVVFAGVEEAGLADAFETTCQVIPSQILEKQLRLADDTFSQHPDLLFMAVIALHGCPGNLAQPSQMARSRSQQLRLGLNLAGAALLTSTAVAAGIHISTAIQLQQEAEDLSKLTRQLPPYASAKPHSQTPSGKQLYATVELASRIEHSYRTPLEFMQVLSAALDKLPEIQLDKLEWQLGEHATVLPVPNAPQFAVVEGKIHSRDATLLNTLVTHLKAHPSIATIENEQPDVAKPLHGNTQSPNTLTPQTFRLRIKFKEST</sequence>
<protein>
    <submittedName>
        <fullName evidence="1">Uncharacterized protein</fullName>
    </submittedName>
</protein>
<comment type="caution">
    <text evidence="1">The sequence shown here is derived from an EMBL/GenBank/DDBJ whole genome shotgun (WGS) entry which is preliminary data.</text>
</comment>
<gene>
    <name evidence="1" type="ORF">NMK_1238</name>
</gene>
<reference evidence="1 2" key="1">
    <citation type="journal article" date="2018" name="Environ. Microbiol.">
        <title>Isolation and genomic characterization of Novimethylophilus kurashikiensis gen. nov. sp. nov., a new lanthanide-dependent methylotrophic species of Methylophilaceae.</title>
        <authorList>
            <person name="Lv H."/>
            <person name="Sahin N."/>
            <person name="Tani A."/>
        </authorList>
    </citation>
    <scope>NUCLEOTIDE SEQUENCE [LARGE SCALE GENOMIC DNA]</scope>
    <source>
        <strain evidence="1 2">La2-4</strain>
    </source>
</reference>
<dbReference type="AlphaFoldDB" id="A0A2R5F5Z2"/>
<organism evidence="1 2">
    <name type="scientific">Novimethylophilus kurashikiensis</name>
    <dbReference type="NCBI Taxonomy" id="1825523"/>
    <lineage>
        <taxon>Bacteria</taxon>
        <taxon>Pseudomonadati</taxon>
        <taxon>Pseudomonadota</taxon>
        <taxon>Betaproteobacteria</taxon>
        <taxon>Nitrosomonadales</taxon>
        <taxon>Methylophilaceae</taxon>
        <taxon>Novimethylophilus</taxon>
    </lineage>
</organism>
<evidence type="ECO:0000313" key="1">
    <source>
        <dbReference type="EMBL" id="GBG13687.1"/>
    </source>
</evidence>
<keyword evidence="2" id="KW-1185">Reference proteome</keyword>
<name>A0A2R5F5Z2_9PROT</name>
<accession>A0A2R5F5Z2</accession>
<dbReference type="EMBL" id="BDOQ01000003">
    <property type="protein sequence ID" value="GBG13687.1"/>
    <property type="molecule type" value="Genomic_DNA"/>
</dbReference>